<dbReference type="Proteomes" id="UP000279833">
    <property type="component" value="Unassembled WGS sequence"/>
</dbReference>
<dbReference type="AlphaFoldDB" id="A0A3P8CPB8"/>
<gene>
    <name evidence="1" type="ORF">SCUD_LOCUS9129</name>
</gene>
<name>A0A3P8CPB8_9TREM</name>
<evidence type="ECO:0000313" key="2">
    <source>
        <dbReference type="Proteomes" id="UP000279833"/>
    </source>
</evidence>
<accession>A0A3P8CPB8</accession>
<sequence length="39" mass="4954">MVIHRNPRCRRLLPLVLRLIHNLRVYDHQHHHNRCHRSR</sequence>
<organism evidence="1 2">
    <name type="scientific">Schistosoma curassoni</name>
    <dbReference type="NCBI Taxonomy" id="6186"/>
    <lineage>
        <taxon>Eukaryota</taxon>
        <taxon>Metazoa</taxon>
        <taxon>Spiralia</taxon>
        <taxon>Lophotrochozoa</taxon>
        <taxon>Platyhelminthes</taxon>
        <taxon>Trematoda</taxon>
        <taxon>Digenea</taxon>
        <taxon>Strigeidida</taxon>
        <taxon>Schistosomatoidea</taxon>
        <taxon>Schistosomatidae</taxon>
        <taxon>Schistosoma</taxon>
    </lineage>
</organism>
<proteinExistence type="predicted"/>
<keyword evidence="2" id="KW-1185">Reference proteome</keyword>
<dbReference type="EMBL" id="UZAK01033083">
    <property type="protein sequence ID" value="VDP34261.1"/>
    <property type="molecule type" value="Genomic_DNA"/>
</dbReference>
<evidence type="ECO:0000313" key="1">
    <source>
        <dbReference type="EMBL" id="VDP34261.1"/>
    </source>
</evidence>
<protein>
    <submittedName>
        <fullName evidence="1">Uncharacterized protein</fullName>
    </submittedName>
</protein>
<reference evidence="1 2" key="1">
    <citation type="submission" date="2018-11" db="EMBL/GenBank/DDBJ databases">
        <authorList>
            <consortium name="Pathogen Informatics"/>
        </authorList>
    </citation>
    <scope>NUCLEOTIDE SEQUENCE [LARGE SCALE GENOMIC DNA]</scope>
    <source>
        <strain>Dakar</strain>
        <strain evidence="2">Senegal</strain>
    </source>
</reference>